<dbReference type="PROSITE" id="PS50097">
    <property type="entry name" value="BTB"/>
    <property type="match status" value="1"/>
</dbReference>
<feature type="region of interest" description="Disordered" evidence="1">
    <location>
        <begin position="232"/>
        <end position="251"/>
    </location>
</feature>
<feature type="compositionally biased region" description="Basic residues" evidence="1">
    <location>
        <begin position="315"/>
        <end position="330"/>
    </location>
</feature>
<dbReference type="InterPro" id="IPR000953">
    <property type="entry name" value="Chromo/chromo_shadow_dom"/>
</dbReference>
<name>J4UEQ7_BEAB2</name>
<evidence type="ECO:0000313" key="5">
    <source>
        <dbReference type="Proteomes" id="UP000002762"/>
    </source>
</evidence>
<evidence type="ECO:0000259" key="2">
    <source>
        <dbReference type="PROSITE" id="PS50013"/>
    </source>
</evidence>
<reference evidence="4 5" key="1">
    <citation type="journal article" date="2012" name="Sci. Rep.">
        <title>Genomic perspectives on the evolution of fungal entomopathogenicity in Beauveria bassiana.</title>
        <authorList>
            <person name="Xiao G."/>
            <person name="Ying S.H."/>
            <person name="Zheng P."/>
            <person name="Wang Z.L."/>
            <person name="Zhang S."/>
            <person name="Xie X.Q."/>
            <person name="Shang Y."/>
            <person name="St Leger R.J."/>
            <person name="Zhao G.P."/>
            <person name="Wang C."/>
            <person name="Feng M.G."/>
        </authorList>
    </citation>
    <scope>NUCLEOTIDE SEQUENCE [LARGE SCALE GENOMIC DNA]</scope>
    <source>
        <strain evidence="4 5">ARSEF 2860</strain>
    </source>
</reference>
<proteinExistence type="predicted"/>
<protein>
    <submittedName>
        <fullName evidence="4">BTB/POZ domain protein</fullName>
    </submittedName>
</protein>
<accession>J4UEQ7</accession>
<dbReference type="Gene3D" id="3.30.710.10">
    <property type="entry name" value="Potassium Channel Kv1.1, Chain A"/>
    <property type="match status" value="1"/>
</dbReference>
<organism evidence="4 5">
    <name type="scientific">Beauveria bassiana (strain ARSEF 2860)</name>
    <name type="common">White muscardine disease fungus</name>
    <name type="synonym">Tritirachium shiotae</name>
    <dbReference type="NCBI Taxonomy" id="655819"/>
    <lineage>
        <taxon>Eukaryota</taxon>
        <taxon>Fungi</taxon>
        <taxon>Dikarya</taxon>
        <taxon>Ascomycota</taxon>
        <taxon>Pezizomycotina</taxon>
        <taxon>Sordariomycetes</taxon>
        <taxon>Hypocreomycetidae</taxon>
        <taxon>Hypocreales</taxon>
        <taxon>Cordycipitaceae</taxon>
        <taxon>Beauveria</taxon>
    </lineage>
</organism>
<feature type="compositionally biased region" description="Polar residues" evidence="1">
    <location>
        <begin position="164"/>
        <end position="180"/>
    </location>
</feature>
<dbReference type="SUPFAM" id="SSF54695">
    <property type="entry name" value="POZ domain"/>
    <property type="match status" value="1"/>
</dbReference>
<dbReference type="GeneID" id="19893323"/>
<dbReference type="PROSITE" id="PS50013">
    <property type="entry name" value="CHROMO_2"/>
    <property type="match status" value="1"/>
</dbReference>
<dbReference type="EMBL" id="JH725274">
    <property type="protein sequence ID" value="EJP60742.1"/>
    <property type="molecule type" value="Genomic_DNA"/>
</dbReference>
<feature type="domain" description="Chromo" evidence="2">
    <location>
        <begin position="248"/>
        <end position="306"/>
    </location>
</feature>
<evidence type="ECO:0000259" key="3">
    <source>
        <dbReference type="PROSITE" id="PS50097"/>
    </source>
</evidence>
<feature type="region of interest" description="Disordered" evidence="1">
    <location>
        <begin position="295"/>
        <end position="342"/>
    </location>
</feature>
<feature type="domain" description="BTB" evidence="3">
    <location>
        <begin position="400"/>
        <end position="461"/>
    </location>
</feature>
<dbReference type="PANTHER" id="PTHR47843:SF5">
    <property type="entry name" value="BTB_POZ DOMAIN PROTEIN"/>
    <property type="match status" value="1"/>
</dbReference>
<dbReference type="RefSeq" id="XP_008603630.1">
    <property type="nucleotide sequence ID" value="XM_008605408.1"/>
</dbReference>
<keyword evidence="5" id="KW-1185">Reference proteome</keyword>
<feature type="compositionally biased region" description="Polar residues" evidence="1">
    <location>
        <begin position="136"/>
        <end position="147"/>
    </location>
</feature>
<evidence type="ECO:0000313" key="4">
    <source>
        <dbReference type="EMBL" id="EJP60742.1"/>
    </source>
</evidence>
<evidence type="ECO:0000256" key="1">
    <source>
        <dbReference type="SAM" id="MobiDB-lite"/>
    </source>
</evidence>
<dbReference type="CDD" id="cd18186">
    <property type="entry name" value="BTB_POZ_ZBTB_KLHL-like"/>
    <property type="match status" value="1"/>
</dbReference>
<feature type="region of interest" description="Disordered" evidence="1">
    <location>
        <begin position="50"/>
        <end position="70"/>
    </location>
</feature>
<dbReference type="HOGENOM" id="CLU_492562_0_0_1"/>
<sequence length="553" mass="61218">MRRDGARPGEHLWVNKLQGYKLSRLPYAGVNQHKMQGVIAVPISVQNQRSKERLNDRTGPIVEPGAGTGKQRCHTCDARNLVRYLWLTAYSKSLTTHSDIRAHQGPRTLNEQATSNAAALPNQPAQAKEPALPNRSALSNERISSSEPAFRSDATTLADPSEPGASTSEQPQSDKSVPKQTVRYNGQKWEYKGYKWLEAGILSLELKLVGSNGGTELVREIEVHRDNPEGLLGLWKATPRPEPSSEKYEPLQVVEKSEDGRYRMQWTGFDALENTSLEPPGKIRKIAPDLLKEYRNKQTGNQAKRPAKTSTRAIKAAKQRKPQRPRRGRRQPLQVATARAKSGDLRPVRVNSQNFASAEPALNYAFGSRTSRNLREVDADMSHAADVLKKIEDDRDGDFCDLTIASGPFRFAVHRVVVCAQSQVIRTACTGPWKEAASGVLEVKEWPAELVRRMVDYMYTGTSADWPAEANEQGDVQGEGRSCFSEPMIFHANMDVSQNNHLVVEMAGGTNFHADDVTSQLKDALCGTTFRETTARPALASTMTPIPRANMAG</sequence>
<dbReference type="AlphaFoldDB" id="J4UEQ7"/>
<dbReference type="Proteomes" id="UP000002762">
    <property type="component" value="Unassembled WGS sequence"/>
</dbReference>
<dbReference type="InterPro" id="IPR000210">
    <property type="entry name" value="BTB/POZ_dom"/>
</dbReference>
<feature type="compositionally biased region" description="Polar residues" evidence="1">
    <location>
        <begin position="297"/>
        <end position="312"/>
    </location>
</feature>
<dbReference type="PANTHER" id="PTHR47843">
    <property type="entry name" value="BTB DOMAIN-CONTAINING PROTEIN-RELATED"/>
    <property type="match status" value="1"/>
</dbReference>
<dbReference type="InterPro" id="IPR011333">
    <property type="entry name" value="SKP1/BTB/POZ_sf"/>
</dbReference>
<feature type="region of interest" description="Disordered" evidence="1">
    <location>
        <begin position="121"/>
        <end position="180"/>
    </location>
</feature>
<dbReference type="InParanoid" id="J4UEQ7"/>
<dbReference type="Pfam" id="PF00651">
    <property type="entry name" value="BTB"/>
    <property type="match status" value="1"/>
</dbReference>
<gene>
    <name evidence="4" type="ORF">BBA_10311</name>
</gene>